<evidence type="ECO:0000256" key="2">
    <source>
        <dbReference type="ARBA" id="ARBA00023136"/>
    </source>
</evidence>
<keyword evidence="2" id="KW-0472">Membrane</keyword>
<proteinExistence type="predicted"/>
<accession>A0ABV1A1B0</accession>
<evidence type="ECO:0000313" key="5">
    <source>
        <dbReference type="Proteomes" id="UP001469553"/>
    </source>
</evidence>
<organism evidence="4 5">
    <name type="scientific">Ameca splendens</name>
    <dbReference type="NCBI Taxonomy" id="208324"/>
    <lineage>
        <taxon>Eukaryota</taxon>
        <taxon>Metazoa</taxon>
        <taxon>Chordata</taxon>
        <taxon>Craniata</taxon>
        <taxon>Vertebrata</taxon>
        <taxon>Euteleostomi</taxon>
        <taxon>Actinopterygii</taxon>
        <taxon>Neopterygii</taxon>
        <taxon>Teleostei</taxon>
        <taxon>Neoteleostei</taxon>
        <taxon>Acanthomorphata</taxon>
        <taxon>Ovalentaria</taxon>
        <taxon>Atherinomorphae</taxon>
        <taxon>Cyprinodontiformes</taxon>
        <taxon>Goodeidae</taxon>
        <taxon>Ameca</taxon>
    </lineage>
</organism>
<gene>
    <name evidence="4" type="ORF">AMECASPLE_029805</name>
</gene>
<dbReference type="PANTHER" id="PTHR21630">
    <property type="entry name" value="VEPH-A/MELTED"/>
    <property type="match status" value="1"/>
</dbReference>
<dbReference type="InterPro" id="IPR039888">
    <property type="entry name" value="Melted-like"/>
</dbReference>
<keyword evidence="3" id="KW-0732">Signal</keyword>
<sequence>MYRNTCCIFIIFYVNSLCLSVTDSNRGCVAKLSFSCPLKGYYCLYAKSSFHLTSQQPHLWIHIMLLHLQNKSSVPLSTRDNSVQRLSSLWVKTQLKGSHSFSMAMTQQTTPQRKVTGIQTVCI</sequence>
<evidence type="ECO:0000256" key="1">
    <source>
        <dbReference type="ARBA" id="ARBA00004184"/>
    </source>
</evidence>
<evidence type="ECO:0000313" key="4">
    <source>
        <dbReference type="EMBL" id="MEQ2312329.1"/>
    </source>
</evidence>
<dbReference type="PANTHER" id="PTHR21630:SF10">
    <property type="entry name" value="VENTRICULAR ZONE-EXPRESSED PH DOMAIN-CONTAINING PROTEIN HOMOLOG 1"/>
    <property type="match status" value="1"/>
</dbReference>
<feature type="chain" id="PRO_5046907509" description="Secreted protein" evidence="3">
    <location>
        <begin position="21"/>
        <end position="123"/>
    </location>
</feature>
<name>A0ABV1A1B0_9TELE</name>
<reference evidence="4 5" key="1">
    <citation type="submission" date="2021-06" db="EMBL/GenBank/DDBJ databases">
        <authorList>
            <person name="Palmer J.M."/>
        </authorList>
    </citation>
    <scope>NUCLEOTIDE SEQUENCE [LARGE SCALE GENOMIC DNA]</scope>
    <source>
        <strain evidence="4 5">AS_MEX2019</strain>
        <tissue evidence="4">Muscle</tissue>
    </source>
</reference>
<protein>
    <recommendedName>
        <fullName evidence="6">Secreted protein</fullName>
    </recommendedName>
</protein>
<comment type="subcellular location">
    <subcellularLocation>
        <location evidence="1">Endomembrane system</location>
        <topology evidence="1">Peripheral membrane protein</topology>
    </subcellularLocation>
</comment>
<dbReference type="Proteomes" id="UP001469553">
    <property type="component" value="Unassembled WGS sequence"/>
</dbReference>
<keyword evidence="5" id="KW-1185">Reference proteome</keyword>
<dbReference type="EMBL" id="JAHRIP010078692">
    <property type="protein sequence ID" value="MEQ2312329.1"/>
    <property type="molecule type" value="Genomic_DNA"/>
</dbReference>
<comment type="caution">
    <text evidence="4">The sequence shown here is derived from an EMBL/GenBank/DDBJ whole genome shotgun (WGS) entry which is preliminary data.</text>
</comment>
<evidence type="ECO:0008006" key="6">
    <source>
        <dbReference type="Google" id="ProtNLM"/>
    </source>
</evidence>
<feature type="signal peptide" evidence="3">
    <location>
        <begin position="1"/>
        <end position="20"/>
    </location>
</feature>
<evidence type="ECO:0000256" key="3">
    <source>
        <dbReference type="SAM" id="SignalP"/>
    </source>
</evidence>